<dbReference type="Gene3D" id="2.160.10.10">
    <property type="entry name" value="Hexapeptide repeat proteins"/>
    <property type="match status" value="1"/>
</dbReference>
<keyword evidence="4" id="KW-0012">Acyltransferase</keyword>
<dbReference type="GO" id="GO:0016746">
    <property type="term" value="F:acyltransferase activity"/>
    <property type="evidence" value="ECO:0007669"/>
    <property type="project" value="UniProtKB-KW"/>
</dbReference>
<evidence type="ECO:0000256" key="4">
    <source>
        <dbReference type="ARBA" id="ARBA00023315"/>
    </source>
</evidence>
<dbReference type="SUPFAM" id="SSF51161">
    <property type="entry name" value="Trimeric LpxA-like enzymes"/>
    <property type="match status" value="1"/>
</dbReference>
<protein>
    <recommendedName>
        <fullName evidence="7">Acetyltransferase</fullName>
    </recommendedName>
</protein>
<sequence length="203" mass="21844">MWWTELDRIAGDLRALDGTDIAPSAIIHPEALLEGPVRIGERTRVCRGAHIIGPVEIGEDCLIGDQVMLRGATRIGDHVRLGFCAEVKASILADHVSIGPQCFVADSLLDRDVYLGAQVRTSNHRLDKANIQVQANGGTHDSGRDKLGTHIGARTTLGIQCIILPGRIVPADSLFGPRITIEKNLPPGRYRLAQQLIAEGAGI</sequence>
<comment type="similarity">
    <text evidence="1">In the C-terminal section; belongs to the transferase hexapeptide repeat family.</text>
</comment>
<name>A0A9X2EKV1_9SPHN</name>
<organism evidence="5 6">
    <name type="scientific">Sphingomicrobium sediminis</name>
    <dbReference type="NCBI Taxonomy" id="2950949"/>
    <lineage>
        <taxon>Bacteria</taxon>
        <taxon>Pseudomonadati</taxon>
        <taxon>Pseudomonadota</taxon>
        <taxon>Alphaproteobacteria</taxon>
        <taxon>Sphingomonadales</taxon>
        <taxon>Sphingomonadaceae</taxon>
        <taxon>Sphingomicrobium</taxon>
    </lineage>
</organism>
<comment type="similarity">
    <text evidence="2">In the N-terminal section; belongs to the N-acetylglucosamine-1-phosphate uridyltransferase family.</text>
</comment>
<dbReference type="PANTHER" id="PTHR43584">
    <property type="entry name" value="NUCLEOTIDYL TRANSFERASE"/>
    <property type="match status" value="1"/>
</dbReference>
<keyword evidence="3" id="KW-0808">Transferase</keyword>
<accession>A0A9X2EKV1</accession>
<dbReference type="InterPro" id="IPR001451">
    <property type="entry name" value="Hexapep"/>
</dbReference>
<dbReference type="PANTHER" id="PTHR43584:SF8">
    <property type="entry name" value="N-ACETYLMURAMATE ALPHA-1-PHOSPHATE URIDYLYLTRANSFERASE"/>
    <property type="match status" value="1"/>
</dbReference>
<evidence type="ECO:0000313" key="6">
    <source>
        <dbReference type="Proteomes" id="UP001155128"/>
    </source>
</evidence>
<dbReference type="RefSeq" id="WP_252113537.1">
    <property type="nucleotide sequence ID" value="NZ_JAMSHT010000001.1"/>
</dbReference>
<dbReference type="Pfam" id="PF00132">
    <property type="entry name" value="Hexapep"/>
    <property type="match status" value="1"/>
</dbReference>
<gene>
    <name evidence="5" type="ORF">NDO55_06495</name>
</gene>
<evidence type="ECO:0000256" key="2">
    <source>
        <dbReference type="ARBA" id="ARBA00007947"/>
    </source>
</evidence>
<evidence type="ECO:0000313" key="5">
    <source>
        <dbReference type="EMBL" id="MCM8557464.1"/>
    </source>
</evidence>
<dbReference type="Proteomes" id="UP001155128">
    <property type="component" value="Unassembled WGS sequence"/>
</dbReference>
<reference evidence="5" key="1">
    <citation type="submission" date="2022-06" db="EMBL/GenBank/DDBJ databases">
        <title>Sphingomicrobium sedimins sp. nov., a marine bacterium isolated from tidal flat.</title>
        <authorList>
            <person name="Kim C.-H."/>
            <person name="Yoo Y."/>
            <person name="Kim J.-J."/>
        </authorList>
    </citation>
    <scope>NUCLEOTIDE SEQUENCE</scope>
    <source>
        <strain evidence="5">GRR-S6-50</strain>
    </source>
</reference>
<dbReference type="InterPro" id="IPR011004">
    <property type="entry name" value="Trimer_LpxA-like_sf"/>
</dbReference>
<comment type="caution">
    <text evidence="5">The sequence shown here is derived from an EMBL/GenBank/DDBJ whole genome shotgun (WGS) entry which is preliminary data.</text>
</comment>
<proteinExistence type="inferred from homology"/>
<evidence type="ECO:0000256" key="1">
    <source>
        <dbReference type="ARBA" id="ARBA00007707"/>
    </source>
</evidence>
<dbReference type="GO" id="GO:0016779">
    <property type="term" value="F:nucleotidyltransferase activity"/>
    <property type="evidence" value="ECO:0007669"/>
    <property type="project" value="UniProtKB-ARBA"/>
</dbReference>
<evidence type="ECO:0008006" key="7">
    <source>
        <dbReference type="Google" id="ProtNLM"/>
    </source>
</evidence>
<evidence type="ECO:0000256" key="3">
    <source>
        <dbReference type="ARBA" id="ARBA00022679"/>
    </source>
</evidence>
<dbReference type="AlphaFoldDB" id="A0A9X2EKV1"/>
<dbReference type="InterPro" id="IPR050065">
    <property type="entry name" value="GlmU-like"/>
</dbReference>
<dbReference type="EMBL" id="JAMSHT010000001">
    <property type="protein sequence ID" value="MCM8557464.1"/>
    <property type="molecule type" value="Genomic_DNA"/>
</dbReference>
<keyword evidence="6" id="KW-1185">Reference proteome</keyword>